<evidence type="ECO:0000313" key="2">
    <source>
        <dbReference type="EMBL" id="MEF2290697.1"/>
    </source>
</evidence>
<evidence type="ECO:0000313" key="4">
    <source>
        <dbReference type="Proteomes" id="UP001356080"/>
    </source>
</evidence>
<sequence length="44" mass="4847">MKKGIMSILCGALLIGGFLFTEQQFSDDAGRSNHPKKFMSAQIE</sequence>
<evidence type="ECO:0008006" key="5">
    <source>
        <dbReference type="Google" id="ProtNLM"/>
    </source>
</evidence>
<dbReference type="EMBL" id="CP018622">
    <property type="protein sequence ID" value="AUJ25310.1"/>
    <property type="molecule type" value="Genomic_DNA"/>
</dbReference>
<dbReference type="KEGG" id="vpn:A21D_02246"/>
<dbReference type="Proteomes" id="UP000234237">
    <property type="component" value="Chromosome"/>
</dbReference>
<evidence type="ECO:0000313" key="3">
    <source>
        <dbReference type="Proteomes" id="UP000234237"/>
    </source>
</evidence>
<dbReference type="EMBL" id="JAZHPM010000002">
    <property type="protein sequence ID" value="MEF2290697.1"/>
    <property type="molecule type" value="Genomic_DNA"/>
</dbReference>
<proteinExistence type="predicted"/>
<dbReference type="RefSeq" id="WP_257790341.1">
    <property type="nucleotide sequence ID" value="NZ_CP018622.1"/>
</dbReference>
<reference evidence="1" key="1">
    <citation type="submission" date="2016-11" db="EMBL/GenBank/DDBJ databases">
        <title>Complete genome sequence of Virgibacillus dokdonensis 21D, a halophilic bacterium isolated from the deep hypersaline anoxic basin Discovery in the Mediterranean Sea.</title>
        <authorList>
            <person name="Zeaiter Z."/>
            <person name="Booth J.M."/>
            <person name="Prosdocimi E.M."/>
            <person name="Mapelli F."/>
            <person name="Fusi M."/>
            <person name="Daffonchio D."/>
            <person name="Borin S."/>
            <person name="Crotti E."/>
        </authorList>
    </citation>
    <scope>NUCLEOTIDE SEQUENCE</scope>
    <source>
        <strain evidence="1">21D</strain>
    </source>
</reference>
<protein>
    <recommendedName>
        <fullName evidence="5">Phosphatase</fullName>
    </recommendedName>
</protein>
<dbReference type="Proteomes" id="UP001356080">
    <property type="component" value="Unassembled WGS sequence"/>
</dbReference>
<dbReference type="AlphaFoldDB" id="A0A2K9J7A8"/>
<keyword evidence="4" id="KW-1185">Reference proteome</keyword>
<name>A0A2K9J7A8_9BACI</name>
<accession>A0A2K9J7A8</accession>
<organism evidence="1 3">
    <name type="scientific">Virgibacillus dokdonensis</name>
    <dbReference type="NCBI Taxonomy" id="302167"/>
    <lineage>
        <taxon>Bacteria</taxon>
        <taxon>Bacillati</taxon>
        <taxon>Bacillota</taxon>
        <taxon>Bacilli</taxon>
        <taxon>Bacillales</taxon>
        <taxon>Bacillaceae</taxon>
        <taxon>Virgibacillus</taxon>
    </lineage>
</organism>
<gene>
    <name evidence="1" type="ORF">A21D_02246</name>
    <name evidence="2" type="ORF">V2W34_01570</name>
</gene>
<reference evidence="2 4" key="3">
    <citation type="submission" date="2024-01" db="EMBL/GenBank/DDBJ databases">
        <title>Survival strategy associated with biotechnological potential of Virgibacillus dokdonensis T4.6 isolated from salt-fermented shrimp paste.</title>
        <authorList>
            <person name="Doan T.V."/>
            <person name="Quach N.T."/>
            <person name="Phi Q.-T."/>
        </authorList>
    </citation>
    <scope>NUCLEOTIDE SEQUENCE [LARGE SCALE GENOMIC DNA]</scope>
    <source>
        <strain evidence="2 4">T4.6</strain>
    </source>
</reference>
<evidence type="ECO:0000313" key="1">
    <source>
        <dbReference type="EMBL" id="AUJ25310.1"/>
    </source>
</evidence>
<reference evidence="3" key="2">
    <citation type="submission" date="2016-11" db="EMBL/GenBank/DDBJ databases">
        <title>Complete genome sequence of Virgibacillus pantothenticus 21D, a halophilic bacterium isolated from the deep hypersaline anoxic basin Discovery in the Mediterranean Sea.</title>
        <authorList>
            <person name="Zeaiter Z."/>
            <person name="Booth J.M."/>
            <person name="Prosdocimi E.M."/>
            <person name="Mapelli F."/>
            <person name="Fusi M."/>
            <person name="Daffonchio D."/>
            <person name="Borin S."/>
            <person name="Crotti E."/>
        </authorList>
    </citation>
    <scope>NUCLEOTIDE SEQUENCE [LARGE SCALE GENOMIC DNA]</scope>
    <source>
        <strain evidence="3">21D</strain>
    </source>
</reference>